<reference evidence="1" key="1">
    <citation type="submission" date="2018-06" db="EMBL/GenBank/DDBJ databases">
        <authorList>
            <person name="Zhirakovskaya E."/>
        </authorList>
    </citation>
    <scope>NUCLEOTIDE SEQUENCE</scope>
</reference>
<gene>
    <name evidence="1" type="ORF">MNBD_GAMMA01-1708</name>
</gene>
<sequence length="138" mass="15976">KDINLENVASINKEKKNIKRAGSVKIEELRELTDLEKTELTKIKLMPYGTLFDFITNQQRDKIRRKLSWFSPVSNKALFVSLLGNKPYERSLNAIAIDLVRKNILIVKIENNKYFDRVLGNIFTSLKGMVNKSAIIRH</sequence>
<evidence type="ECO:0000313" key="1">
    <source>
        <dbReference type="EMBL" id="VAW41457.1"/>
    </source>
</evidence>
<name>A0A3B0VSL5_9ZZZZ</name>
<dbReference type="InterPro" id="IPR012434">
    <property type="entry name" value="DUF1631"/>
</dbReference>
<dbReference type="EMBL" id="UOEW01000307">
    <property type="protein sequence ID" value="VAW41457.1"/>
    <property type="molecule type" value="Genomic_DNA"/>
</dbReference>
<organism evidence="1">
    <name type="scientific">hydrothermal vent metagenome</name>
    <dbReference type="NCBI Taxonomy" id="652676"/>
    <lineage>
        <taxon>unclassified sequences</taxon>
        <taxon>metagenomes</taxon>
        <taxon>ecological metagenomes</taxon>
    </lineage>
</organism>
<dbReference type="Pfam" id="PF07793">
    <property type="entry name" value="DUF1631"/>
    <property type="match status" value="1"/>
</dbReference>
<accession>A0A3B0VSL5</accession>
<protein>
    <submittedName>
        <fullName evidence="1">Uncharacterized protein</fullName>
    </submittedName>
</protein>
<proteinExistence type="predicted"/>
<feature type="non-terminal residue" evidence="1">
    <location>
        <position position="1"/>
    </location>
</feature>
<dbReference type="AlphaFoldDB" id="A0A3B0VSL5"/>